<dbReference type="Pfam" id="PF01513">
    <property type="entry name" value="NAD_kinase"/>
    <property type="match status" value="1"/>
</dbReference>
<evidence type="ECO:0000313" key="10">
    <source>
        <dbReference type="Proteomes" id="UP000245609"/>
    </source>
</evidence>
<evidence type="ECO:0008006" key="11">
    <source>
        <dbReference type="Google" id="ProtNLM"/>
    </source>
</evidence>
<dbReference type="SUPFAM" id="SSF111331">
    <property type="entry name" value="NAD kinase/diacylglycerol kinase-like"/>
    <property type="match status" value="1"/>
</dbReference>
<dbReference type="GO" id="GO:0003951">
    <property type="term" value="F:NAD+ kinase activity"/>
    <property type="evidence" value="ECO:0007669"/>
    <property type="project" value="InterPro"/>
</dbReference>
<reference evidence="9 10" key="1">
    <citation type="journal article" date="2018" name="MBio">
        <title>Comparative Genomics Reveals the Core Gene Toolbox for the Fungus-Insect Symbiosis.</title>
        <authorList>
            <person name="Wang Y."/>
            <person name="Stata M."/>
            <person name="Wang W."/>
            <person name="Stajich J.E."/>
            <person name="White M.M."/>
            <person name="Moncalvo J.M."/>
        </authorList>
    </citation>
    <scope>NUCLEOTIDE SEQUENCE [LARGE SCALE GENOMIC DNA]</scope>
    <source>
        <strain evidence="9 10">SC-DP-2</strain>
    </source>
</reference>
<evidence type="ECO:0000256" key="2">
    <source>
        <dbReference type="ARBA" id="ARBA00022679"/>
    </source>
</evidence>
<feature type="region of interest" description="Disordered" evidence="8">
    <location>
        <begin position="72"/>
        <end position="97"/>
    </location>
</feature>
<name>A0A2T9ZAD1_9FUNG</name>
<gene>
    <name evidence="9" type="ORF">BB560_004047</name>
</gene>
<dbReference type="Proteomes" id="UP000245609">
    <property type="component" value="Unassembled WGS sequence"/>
</dbReference>
<dbReference type="GO" id="GO:0019674">
    <property type="term" value="P:NAD+ metabolic process"/>
    <property type="evidence" value="ECO:0007669"/>
    <property type="project" value="InterPro"/>
</dbReference>
<dbReference type="EMBL" id="MBFS01001006">
    <property type="protein sequence ID" value="PVV01532.1"/>
    <property type="molecule type" value="Genomic_DNA"/>
</dbReference>
<dbReference type="OrthoDB" id="24581at2759"/>
<dbReference type="PANTHER" id="PTHR20275">
    <property type="entry name" value="NAD KINASE"/>
    <property type="match status" value="1"/>
</dbReference>
<evidence type="ECO:0000256" key="8">
    <source>
        <dbReference type="SAM" id="MobiDB-lite"/>
    </source>
</evidence>
<dbReference type="STRING" id="133381.A0A2T9ZAD1"/>
<dbReference type="Pfam" id="PF20143">
    <property type="entry name" value="NAD_kinase_C"/>
    <property type="match status" value="1"/>
</dbReference>
<evidence type="ECO:0000256" key="4">
    <source>
        <dbReference type="ARBA" id="ARBA00022777"/>
    </source>
</evidence>
<evidence type="ECO:0000256" key="7">
    <source>
        <dbReference type="ARBA" id="ARBA00023027"/>
    </source>
</evidence>
<dbReference type="PANTHER" id="PTHR20275:SF0">
    <property type="entry name" value="NAD KINASE"/>
    <property type="match status" value="1"/>
</dbReference>
<dbReference type="HAMAP" id="MF_00361">
    <property type="entry name" value="NAD_kinase"/>
    <property type="match status" value="1"/>
</dbReference>
<dbReference type="InterPro" id="IPR002504">
    <property type="entry name" value="NADK"/>
</dbReference>
<feature type="compositionally biased region" description="Low complexity" evidence="8">
    <location>
        <begin position="245"/>
        <end position="258"/>
    </location>
</feature>
<evidence type="ECO:0000256" key="5">
    <source>
        <dbReference type="ARBA" id="ARBA00022840"/>
    </source>
</evidence>
<dbReference type="Gene3D" id="2.60.200.30">
    <property type="entry name" value="Probable inorganic polyphosphate/atp-NAD kinase, domain 2"/>
    <property type="match status" value="1"/>
</dbReference>
<sequence>MSGAVNPQPISQKTDLAQKLNQLIIYNSEDTPHFLTKINRKIERRFSSSAREESTTNSAFFETQKEAYFHKARRSSRGYSQRESNSEFPQNSPGKLVDSMSNLRETYKKIEKDVFESRKFNLSRIESRYPNTKGRIKTWTPETVSQSQSQFDFGITLGGDGTLLYASWLFQNNVPLIVPFQLGSLGFLATFDIKNAKKILKSAINNGTFVSFRTRFNISVYRLNKGSSSRNDKVKFSLNNSGDTSESSTFFSTNEQSNDQMSYKDSGDVFKISNSLPYDRFFDQSKTLKESSSSSAEKLERSYSHSSYSHSSRKNRVLRKIVNESKSHTRTSSVEKTVASFPGNGFMPTRNRSISRKTFEINGDESDYFTADAFSQIGQQSYTKESSFRVLNEVVVDRGLNPFLTALELYVFSDHLTTVQADGLVLSTPTGSTAYSLAAGGSLVHPDIPAILITPVCPHSLSFRPMLVPDSKILKVQVPFDSRNTAMVSFDGRNRIELQRGDYIQVEASEYPFPVMSHSCEMSLDWFEGVQRSLNWNVRKRQKNFSVLEVFGENKCGVSDEEYADDEQ</sequence>
<evidence type="ECO:0000256" key="3">
    <source>
        <dbReference type="ARBA" id="ARBA00022741"/>
    </source>
</evidence>
<dbReference type="FunFam" id="2.60.200.30:FF:000009">
    <property type="entry name" value="Poly(P)/ATP NAD kinase"/>
    <property type="match status" value="1"/>
</dbReference>
<comment type="caution">
    <text evidence="9">The sequence shown here is derived from an EMBL/GenBank/DDBJ whole genome shotgun (WGS) entry which is preliminary data.</text>
</comment>
<dbReference type="InterPro" id="IPR017438">
    <property type="entry name" value="ATP-NAD_kinase_N"/>
</dbReference>
<keyword evidence="10" id="KW-1185">Reference proteome</keyword>
<keyword evidence="4" id="KW-0418">Kinase</keyword>
<protein>
    <recommendedName>
        <fullName evidence="11">NAD+ kinase</fullName>
    </recommendedName>
</protein>
<keyword evidence="3" id="KW-0547">Nucleotide-binding</keyword>
<evidence type="ECO:0000256" key="1">
    <source>
        <dbReference type="ARBA" id="ARBA00010995"/>
    </source>
</evidence>
<proteinExistence type="inferred from homology"/>
<organism evidence="9 10">
    <name type="scientific">Smittium megazygosporum</name>
    <dbReference type="NCBI Taxonomy" id="133381"/>
    <lineage>
        <taxon>Eukaryota</taxon>
        <taxon>Fungi</taxon>
        <taxon>Fungi incertae sedis</taxon>
        <taxon>Zoopagomycota</taxon>
        <taxon>Kickxellomycotina</taxon>
        <taxon>Harpellomycetes</taxon>
        <taxon>Harpellales</taxon>
        <taxon>Legeriomycetaceae</taxon>
        <taxon>Smittium</taxon>
    </lineage>
</organism>
<feature type="region of interest" description="Disordered" evidence="8">
    <location>
        <begin position="293"/>
        <end position="315"/>
    </location>
</feature>
<dbReference type="InterPro" id="IPR016064">
    <property type="entry name" value="NAD/diacylglycerol_kinase_sf"/>
</dbReference>
<dbReference type="GO" id="GO:0005524">
    <property type="term" value="F:ATP binding"/>
    <property type="evidence" value="ECO:0007669"/>
    <property type="project" value="UniProtKB-KW"/>
</dbReference>
<dbReference type="InterPro" id="IPR017437">
    <property type="entry name" value="ATP-NAD_kinase_PpnK-typ_C"/>
</dbReference>
<keyword evidence="6" id="KW-0521">NADP</keyword>
<dbReference type="AlphaFoldDB" id="A0A2T9ZAD1"/>
<comment type="similarity">
    <text evidence="1">Belongs to the NAD kinase family.</text>
</comment>
<keyword evidence="5" id="KW-0067">ATP-binding</keyword>
<keyword evidence="2" id="KW-0808">Transferase</keyword>
<feature type="region of interest" description="Disordered" evidence="8">
    <location>
        <begin position="227"/>
        <end position="264"/>
    </location>
</feature>
<dbReference type="Gene3D" id="3.40.50.10330">
    <property type="entry name" value="Probable inorganic polyphosphate/atp-NAD kinase, domain 1"/>
    <property type="match status" value="1"/>
</dbReference>
<keyword evidence="7" id="KW-0520">NAD</keyword>
<evidence type="ECO:0000256" key="6">
    <source>
        <dbReference type="ARBA" id="ARBA00022857"/>
    </source>
</evidence>
<feature type="compositionally biased region" description="Polar residues" evidence="8">
    <location>
        <begin position="77"/>
        <end position="97"/>
    </location>
</feature>
<accession>A0A2T9ZAD1</accession>
<dbReference type="GO" id="GO:0006741">
    <property type="term" value="P:NADP+ biosynthetic process"/>
    <property type="evidence" value="ECO:0007669"/>
    <property type="project" value="InterPro"/>
</dbReference>
<evidence type="ECO:0000313" key="9">
    <source>
        <dbReference type="EMBL" id="PVV01532.1"/>
    </source>
</evidence>